<dbReference type="Proteomes" id="UP000001646">
    <property type="component" value="Chromosome 6"/>
</dbReference>
<feature type="binding site" evidence="4">
    <location>
        <position position="31"/>
    </location>
    <ligand>
        <name>Mg(2+)</name>
        <dbReference type="ChEBI" id="CHEBI:18420"/>
    </ligand>
</feature>
<dbReference type="SUPFAM" id="SSF52540">
    <property type="entry name" value="P-loop containing nucleoside triphosphate hydrolases"/>
    <property type="match status" value="1"/>
</dbReference>
<dbReference type="GO" id="GO:0003924">
    <property type="term" value="F:GTPase activity"/>
    <property type="evidence" value="ECO:0007669"/>
    <property type="project" value="InterPro"/>
</dbReference>
<feature type="binding site" evidence="3">
    <location>
        <begin position="24"/>
        <end position="31"/>
    </location>
    <ligand>
        <name>GTP</name>
        <dbReference type="ChEBI" id="CHEBI:37565"/>
    </ligand>
</feature>
<keyword evidence="4" id="KW-0479">Metal-binding</keyword>
<dbReference type="InParanoid" id="A0A803STC4"/>
<dbReference type="GO" id="GO:0005525">
    <property type="term" value="F:GTP binding"/>
    <property type="evidence" value="ECO:0007669"/>
    <property type="project" value="UniProtKB-KW"/>
</dbReference>
<evidence type="ECO:0000256" key="1">
    <source>
        <dbReference type="ARBA" id="ARBA00022741"/>
    </source>
</evidence>
<evidence type="ECO:0000313" key="6">
    <source>
        <dbReference type="Proteomes" id="UP000001646"/>
    </source>
</evidence>
<organism evidence="5 6">
    <name type="scientific">Anolis carolinensis</name>
    <name type="common">Green anole</name>
    <name type="synonym">American chameleon</name>
    <dbReference type="NCBI Taxonomy" id="28377"/>
    <lineage>
        <taxon>Eukaryota</taxon>
        <taxon>Metazoa</taxon>
        <taxon>Chordata</taxon>
        <taxon>Craniata</taxon>
        <taxon>Vertebrata</taxon>
        <taxon>Euteleostomi</taxon>
        <taxon>Lepidosauria</taxon>
        <taxon>Squamata</taxon>
        <taxon>Bifurcata</taxon>
        <taxon>Unidentata</taxon>
        <taxon>Episquamata</taxon>
        <taxon>Toxicofera</taxon>
        <taxon>Iguania</taxon>
        <taxon>Dactyloidae</taxon>
        <taxon>Anolis</taxon>
    </lineage>
</organism>
<proteinExistence type="predicted"/>
<dbReference type="InterPro" id="IPR006689">
    <property type="entry name" value="Small_GTPase_ARF/SAR"/>
</dbReference>
<dbReference type="PANTHER" id="PTHR11711">
    <property type="entry name" value="ADP RIBOSYLATION FACTOR-RELATED"/>
    <property type="match status" value="1"/>
</dbReference>
<dbReference type="InterPro" id="IPR027417">
    <property type="entry name" value="P-loop_NTPase"/>
</dbReference>
<reference evidence="5" key="2">
    <citation type="submission" date="2025-08" db="UniProtKB">
        <authorList>
            <consortium name="Ensembl"/>
        </authorList>
    </citation>
    <scope>IDENTIFICATION</scope>
</reference>
<dbReference type="Gene3D" id="3.40.50.300">
    <property type="entry name" value="P-loop containing nucleotide triphosphate hydrolases"/>
    <property type="match status" value="2"/>
</dbReference>
<keyword evidence="1 3" id="KW-0547">Nucleotide-binding</keyword>
<evidence type="ECO:0000256" key="4">
    <source>
        <dbReference type="PIRSR" id="PIRSR606689-2"/>
    </source>
</evidence>
<reference evidence="5 6" key="1">
    <citation type="submission" date="2009-12" db="EMBL/GenBank/DDBJ databases">
        <title>The Genome Sequence of Anolis carolinensis (Green Anole Lizard).</title>
        <authorList>
            <consortium name="The Genome Sequencing Platform"/>
            <person name="Di Palma F."/>
            <person name="Alfoldi J."/>
            <person name="Heiman D."/>
            <person name="Young S."/>
            <person name="Grabherr M."/>
            <person name="Johnson J."/>
            <person name="Lander E.S."/>
            <person name="Lindblad-Toh K."/>
        </authorList>
    </citation>
    <scope>NUCLEOTIDE SEQUENCE [LARGE SCALE GENOMIC DNA]</scope>
    <source>
        <strain evidence="5 6">JBL SC #1</strain>
    </source>
</reference>
<dbReference type="Ensembl" id="ENSACAT00000058073.1">
    <property type="protein sequence ID" value="ENSACAP00000026214.1"/>
    <property type="gene ID" value="ENSACAG00000035828.1"/>
</dbReference>
<evidence type="ECO:0000256" key="2">
    <source>
        <dbReference type="ARBA" id="ARBA00023134"/>
    </source>
</evidence>
<keyword evidence="2 3" id="KW-0342">GTP-binding</keyword>
<reference evidence="5" key="3">
    <citation type="submission" date="2025-09" db="UniProtKB">
        <authorList>
            <consortium name="Ensembl"/>
        </authorList>
    </citation>
    <scope>IDENTIFICATION</scope>
</reference>
<keyword evidence="4" id="KW-0460">Magnesium</keyword>
<sequence>MGILSISLGKLRTTEIEAHILLLGLSGTGKTILLYQLKLNETVTTQCQVYDVGIHEKSSTLWRHYYPNTDGVSLWLTVWTMNAFNLSGAQPPIGVAEKMGLKEKLGKTWHVQGCCAVSRKGIPEAMEKLSEMVRWSGFYQKTWG</sequence>
<accession>A0A803STC4</accession>
<dbReference type="GO" id="GO:0046872">
    <property type="term" value="F:metal ion binding"/>
    <property type="evidence" value="ECO:0007669"/>
    <property type="project" value="UniProtKB-KW"/>
</dbReference>
<dbReference type="SMART" id="SM00177">
    <property type="entry name" value="ARF"/>
    <property type="match status" value="1"/>
</dbReference>
<name>A0A803STC4_ANOCA</name>
<evidence type="ECO:0000256" key="3">
    <source>
        <dbReference type="PIRSR" id="PIRSR606689-1"/>
    </source>
</evidence>
<dbReference type="AlphaFoldDB" id="A0A803STC4"/>
<dbReference type="InterPro" id="IPR024156">
    <property type="entry name" value="Small_GTPase_ARF"/>
</dbReference>
<evidence type="ECO:0000313" key="5">
    <source>
        <dbReference type="Ensembl" id="ENSACAP00000026214.1"/>
    </source>
</evidence>
<protein>
    <submittedName>
        <fullName evidence="5">Uncharacterized protein</fullName>
    </submittedName>
</protein>
<keyword evidence="6" id="KW-1185">Reference proteome</keyword>
<dbReference type="Pfam" id="PF00025">
    <property type="entry name" value="Arf"/>
    <property type="match status" value="2"/>
</dbReference>